<dbReference type="OrthoDB" id="822214at2"/>
<evidence type="ECO:0000313" key="2">
    <source>
        <dbReference type="EMBL" id="SEF84905.1"/>
    </source>
</evidence>
<organism evidence="2 3">
    <name type="scientific">Algoriphagus boritolerans DSM 17298 = JCM 18970</name>
    <dbReference type="NCBI Taxonomy" id="1120964"/>
    <lineage>
        <taxon>Bacteria</taxon>
        <taxon>Pseudomonadati</taxon>
        <taxon>Bacteroidota</taxon>
        <taxon>Cytophagia</taxon>
        <taxon>Cytophagales</taxon>
        <taxon>Cyclobacteriaceae</taxon>
        <taxon>Algoriphagus</taxon>
    </lineage>
</organism>
<accession>A0A1H5VC00</accession>
<keyword evidence="1" id="KW-0472">Membrane</keyword>
<feature type="transmembrane region" description="Helical" evidence="1">
    <location>
        <begin position="21"/>
        <end position="42"/>
    </location>
</feature>
<dbReference type="Pfam" id="PF19578">
    <property type="entry name" value="DUF6090"/>
    <property type="match status" value="1"/>
</dbReference>
<proteinExistence type="predicted"/>
<keyword evidence="3" id="KW-1185">Reference proteome</keyword>
<evidence type="ECO:0000256" key="1">
    <source>
        <dbReference type="SAM" id="Phobius"/>
    </source>
</evidence>
<name>A0A1H5VC00_9BACT</name>
<dbReference type="Proteomes" id="UP000236736">
    <property type="component" value="Unassembled WGS sequence"/>
</dbReference>
<keyword evidence="1" id="KW-0812">Transmembrane</keyword>
<dbReference type="RefSeq" id="WP_103924319.1">
    <property type="nucleotide sequence ID" value="NZ_FNVR01000006.1"/>
</dbReference>
<keyword evidence="1" id="KW-1133">Transmembrane helix</keyword>
<dbReference type="STRING" id="1120964.GCA_001313265_06604"/>
<dbReference type="EMBL" id="FNVR01000006">
    <property type="protein sequence ID" value="SEF84905.1"/>
    <property type="molecule type" value="Genomic_DNA"/>
</dbReference>
<dbReference type="AlphaFoldDB" id="A0A1H5VC00"/>
<protein>
    <submittedName>
        <fullName evidence="2">Uncharacterized protein</fullName>
    </submittedName>
</protein>
<dbReference type="InterPro" id="IPR045749">
    <property type="entry name" value="DUF6090"/>
</dbReference>
<reference evidence="3" key="1">
    <citation type="submission" date="2016-10" db="EMBL/GenBank/DDBJ databases">
        <authorList>
            <person name="Varghese N."/>
            <person name="Submissions S."/>
        </authorList>
    </citation>
    <scope>NUCLEOTIDE SEQUENCE [LARGE SCALE GENOMIC DNA]</scope>
    <source>
        <strain evidence="3">DSM 17298</strain>
    </source>
</reference>
<evidence type="ECO:0000313" key="3">
    <source>
        <dbReference type="Proteomes" id="UP000236736"/>
    </source>
</evidence>
<sequence>MISFLRKIRQKLLSQNKVTRYLTYAVGEIFLVVIGILIALQVNNWNQSQQQTKLERRILIEINNNLKDDLIDVQDEIESFEITMRLDSILIQHFKSGQPFTDSIGAFLHVVEMSPHLSPGQNGYKLLQSKGIDVISIDSLRMKISNLYERSYPYYMTYARERFQLIESEIKPYWTRNFYIEKYDQWPFRKRVPVDYQELLDDSRFIPLIHGSSFQASVMLNRSKNLKEEIEDVRLSIQEFLEIDQK</sequence>
<gene>
    <name evidence="2" type="ORF">SAMN03080598_01648</name>
</gene>